<comment type="caution">
    <text evidence="1">The sequence shown here is derived from an EMBL/GenBank/DDBJ whole genome shotgun (WGS) entry which is preliminary data.</text>
</comment>
<gene>
    <name evidence="1" type="ORF">MGN01_43370</name>
</gene>
<sequence length="86" mass="9049">MPLYVIIDARTGDVFGCAVEATSPADAACRIYSDLGLARHGFGHVSHCSNNATFDVYDIGNEVDASNAEAVTTDGTYVTSLIAYVT</sequence>
<reference evidence="1 2" key="1">
    <citation type="submission" date="2019-07" db="EMBL/GenBank/DDBJ databases">
        <title>Whole genome shotgun sequence of Methylobacterium gnaphalii NBRC 107716.</title>
        <authorList>
            <person name="Hosoyama A."/>
            <person name="Uohara A."/>
            <person name="Ohji S."/>
            <person name="Ichikawa N."/>
        </authorList>
    </citation>
    <scope>NUCLEOTIDE SEQUENCE [LARGE SCALE GENOMIC DNA]</scope>
    <source>
        <strain evidence="1 2">NBRC 107716</strain>
    </source>
</reference>
<dbReference type="RefSeq" id="WP_147048855.1">
    <property type="nucleotide sequence ID" value="NZ_BJZV01000044.1"/>
</dbReference>
<protein>
    <submittedName>
        <fullName evidence="1">Uncharacterized protein</fullName>
    </submittedName>
</protein>
<organism evidence="1 2">
    <name type="scientific">Methylobacterium gnaphalii</name>
    <dbReference type="NCBI Taxonomy" id="1010610"/>
    <lineage>
        <taxon>Bacteria</taxon>
        <taxon>Pseudomonadati</taxon>
        <taxon>Pseudomonadota</taxon>
        <taxon>Alphaproteobacteria</taxon>
        <taxon>Hyphomicrobiales</taxon>
        <taxon>Methylobacteriaceae</taxon>
        <taxon>Methylobacterium</taxon>
    </lineage>
</organism>
<dbReference type="Proteomes" id="UP000321750">
    <property type="component" value="Unassembled WGS sequence"/>
</dbReference>
<proteinExistence type="predicted"/>
<dbReference type="EMBL" id="BJZV01000044">
    <property type="protein sequence ID" value="GEP12492.1"/>
    <property type="molecule type" value="Genomic_DNA"/>
</dbReference>
<evidence type="ECO:0000313" key="1">
    <source>
        <dbReference type="EMBL" id="GEP12492.1"/>
    </source>
</evidence>
<dbReference type="AlphaFoldDB" id="A0A512JRF6"/>
<accession>A0A512JRF6</accession>
<evidence type="ECO:0000313" key="2">
    <source>
        <dbReference type="Proteomes" id="UP000321750"/>
    </source>
</evidence>
<keyword evidence="2" id="KW-1185">Reference proteome</keyword>
<name>A0A512JRF6_9HYPH</name>